<feature type="compositionally biased region" description="Polar residues" evidence="7">
    <location>
        <begin position="1"/>
        <end position="11"/>
    </location>
</feature>
<proteinExistence type="predicted"/>
<dbReference type="SUPFAM" id="SSF53448">
    <property type="entry name" value="Nucleotide-diphospho-sugar transferases"/>
    <property type="match status" value="1"/>
</dbReference>
<feature type="region of interest" description="Disordered" evidence="7">
    <location>
        <begin position="1"/>
        <end position="26"/>
    </location>
</feature>
<reference evidence="10" key="1">
    <citation type="submission" date="2022-07" db="EMBL/GenBank/DDBJ databases">
        <title>Genome Sequence of Agrocybe chaxingu.</title>
        <authorList>
            <person name="Buettner E."/>
        </authorList>
    </citation>
    <scope>NUCLEOTIDE SEQUENCE</scope>
    <source>
        <strain evidence="10">MP-N11</strain>
    </source>
</reference>
<organism evidence="10 11">
    <name type="scientific">Agrocybe chaxingu</name>
    <dbReference type="NCBI Taxonomy" id="84603"/>
    <lineage>
        <taxon>Eukaryota</taxon>
        <taxon>Fungi</taxon>
        <taxon>Dikarya</taxon>
        <taxon>Basidiomycota</taxon>
        <taxon>Agaricomycotina</taxon>
        <taxon>Agaricomycetes</taxon>
        <taxon>Agaricomycetidae</taxon>
        <taxon>Agaricales</taxon>
        <taxon>Agaricineae</taxon>
        <taxon>Strophariaceae</taxon>
        <taxon>Agrocybe</taxon>
    </lineage>
</organism>
<evidence type="ECO:0000313" key="11">
    <source>
        <dbReference type="Proteomes" id="UP001148786"/>
    </source>
</evidence>
<evidence type="ECO:0000256" key="2">
    <source>
        <dbReference type="ARBA" id="ARBA00022676"/>
    </source>
</evidence>
<sequence>MASVLSPNTLPNDIAPPNSPRDAGATYSLSFSVDDEDEVAPLPTRGRRYTLSITVDPKDAPSFGEKAPPLPTTIEGSGHTDNLKQLGLGLEAKDENVQALVRCMAALLANAASKEGVITTTRSRPLTTLSTSSSRPTLVENDSSSVSSEYVEIIHRPAHAVTSPRERTEFLVNLLPSSVTPSTAPGTPLDGNFAQLQPLLPQVEYSPSPLSAIRAEGPVTRDLITPVRPLATYDPSRRQPTQNSDSSNSSSIDLTDAPAVATVAVETPAKKAAIDKPIVATVAADNSTIILPSPPTDFEKTLYAQTRRVPLYVFGTLSFLSVSVGMWFFAISSTMFYWFGVFVGLIQIYLIISYMVGYCGKDFDVEAHKKLVAEHSYCSDKLPLVDIYLPCCHEPLEVLENTYKYVSQLQYSNFKVYVLDDGGLDTVKALAESFGFNYITRDNKPHLKKAGNLRYAFARTQGDFFVIFDADFCPRTDFLDEMLPYMNAHPDIAIVQSPQFFRPTKEQTWTEQGQP</sequence>
<dbReference type="Proteomes" id="UP001148786">
    <property type="component" value="Unassembled WGS sequence"/>
</dbReference>
<dbReference type="InterPro" id="IPR001173">
    <property type="entry name" value="Glyco_trans_2-like"/>
</dbReference>
<evidence type="ECO:0000259" key="9">
    <source>
        <dbReference type="Pfam" id="PF00535"/>
    </source>
</evidence>
<evidence type="ECO:0000313" key="10">
    <source>
        <dbReference type="EMBL" id="KAJ3499607.1"/>
    </source>
</evidence>
<dbReference type="GO" id="GO:0016757">
    <property type="term" value="F:glycosyltransferase activity"/>
    <property type="evidence" value="ECO:0007669"/>
    <property type="project" value="UniProtKB-KW"/>
</dbReference>
<keyword evidence="11" id="KW-1185">Reference proteome</keyword>
<name>A0A9W8JUT4_9AGAR</name>
<evidence type="ECO:0000256" key="8">
    <source>
        <dbReference type="SAM" id="Phobius"/>
    </source>
</evidence>
<feature type="transmembrane region" description="Helical" evidence="8">
    <location>
        <begin position="309"/>
        <end position="330"/>
    </location>
</feature>
<dbReference type="GO" id="GO:0016020">
    <property type="term" value="C:membrane"/>
    <property type="evidence" value="ECO:0007669"/>
    <property type="project" value="UniProtKB-SubCell"/>
</dbReference>
<gene>
    <name evidence="10" type="ORF">NLJ89_g10082</name>
</gene>
<evidence type="ECO:0000256" key="1">
    <source>
        <dbReference type="ARBA" id="ARBA00004141"/>
    </source>
</evidence>
<dbReference type="PANTHER" id="PTHR43867:SF2">
    <property type="entry name" value="CELLULOSE SYNTHASE CATALYTIC SUBUNIT A [UDP-FORMING]"/>
    <property type="match status" value="1"/>
</dbReference>
<evidence type="ECO:0000256" key="4">
    <source>
        <dbReference type="ARBA" id="ARBA00022692"/>
    </source>
</evidence>
<comment type="subcellular location">
    <subcellularLocation>
        <location evidence="1">Membrane</location>
        <topology evidence="1">Multi-pass membrane protein</topology>
    </subcellularLocation>
</comment>
<dbReference type="EMBL" id="JANKHO010001733">
    <property type="protein sequence ID" value="KAJ3499607.1"/>
    <property type="molecule type" value="Genomic_DNA"/>
</dbReference>
<keyword evidence="4 8" id="KW-0812">Transmembrane</keyword>
<keyword evidence="6 8" id="KW-0472">Membrane</keyword>
<dbReference type="OrthoDB" id="72851at2759"/>
<accession>A0A9W8JUT4</accession>
<keyword evidence="5 8" id="KW-1133">Transmembrane helix</keyword>
<evidence type="ECO:0000256" key="3">
    <source>
        <dbReference type="ARBA" id="ARBA00022679"/>
    </source>
</evidence>
<dbReference type="PANTHER" id="PTHR43867">
    <property type="entry name" value="CELLULOSE SYNTHASE CATALYTIC SUBUNIT A [UDP-FORMING]"/>
    <property type="match status" value="1"/>
</dbReference>
<evidence type="ECO:0000256" key="6">
    <source>
        <dbReference type="ARBA" id="ARBA00023136"/>
    </source>
</evidence>
<protein>
    <recommendedName>
        <fullName evidence="9">Glycosyltransferase 2-like domain-containing protein</fullName>
    </recommendedName>
</protein>
<feature type="compositionally biased region" description="Low complexity" evidence="7">
    <location>
        <begin position="243"/>
        <end position="253"/>
    </location>
</feature>
<feature type="region of interest" description="Disordered" evidence="7">
    <location>
        <begin position="224"/>
        <end position="253"/>
    </location>
</feature>
<dbReference type="Pfam" id="PF00535">
    <property type="entry name" value="Glycos_transf_2"/>
    <property type="match status" value="1"/>
</dbReference>
<dbReference type="InterPro" id="IPR029044">
    <property type="entry name" value="Nucleotide-diphossugar_trans"/>
</dbReference>
<dbReference type="InterPro" id="IPR050321">
    <property type="entry name" value="Glycosyltr_2/OpgH_subfam"/>
</dbReference>
<evidence type="ECO:0000256" key="5">
    <source>
        <dbReference type="ARBA" id="ARBA00022989"/>
    </source>
</evidence>
<comment type="caution">
    <text evidence="10">The sequence shown here is derived from an EMBL/GenBank/DDBJ whole genome shotgun (WGS) entry which is preliminary data.</text>
</comment>
<keyword evidence="2" id="KW-0328">Glycosyltransferase</keyword>
<feature type="transmembrane region" description="Helical" evidence="8">
    <location>
        <begin position="336"/>
        <end position="360"/>
    </location>
</feature>
<evidence type="ECO:0000256" key="7">
    <source>
        <dbReference type="SAM" id="MobiDB-lite"/>
    </source>
</evidence>
<dbReference type="Gene3D" id="3.90.550.10">
    <property type="entry name" value="Spore Coat Polysaccharide Biosynthesis Protein SpsA, Chain A"/>
    <property type="match status" value="1"/>
</dbReference>
<keyword evidence="3" id="KW-0808">Transferase</keyword>
<feature type="region of interest" description="Disordered" evidence="7">
    <location>
        <begin position="56"/>
        <end position="78"/>
    </location>
</feature>
<feature type="domain" description="Glycosyltransferase 2-like" evidence="9">
    <location>
        <begin position="387"/>
        <end position="511"/>
    </location>
</feature>
<dbReference type="AlphaFoldDB" id="A0A9W8JUT4"/>